<dbReference type="EMBL" id="PGGS01000039">
    <property type="protein sequence ID" value="PNH11072.1"/>
    <property type="molecule type" value="Genomic_DNA"/>
</dbReference>
<name>A0A2J8AEZ0_9CHLO</name>
<keyword evidence="3" id="KW-1185">Reference proteome</keyword>
<accession>A0A2J8AEZ0</accession>
<dbReference type="OrthoDB" id="547145at2759"/>
<dbReference type="Proteomes" id="UP000236333">
    <property type="component" value="Unassembled WGS sequence"/>
</dbReference>
<organism evidence="2 3">
    <name type="scientific">Tetrabaena socialis</name>
    <dbReference type="NCBI Taxonomy" id="47790"/>
    <lineage>
        <taxon>Eukaryota</taxon>
        <taxon>Viridiplantae</taxon>
        <taxon>Chlorophyta</taxon>
        <taxon>core chlorophytes</taxon>
        <taxon>Chlorophyceae</taxon>
        <taxon>CS clade</taxon>
        <taxon>Chlamydomonadales</taxon>
        <taxon>Tetrabaenaceae</taxon>
        <taxon>Tetrabaena</taxon>
    </lineage>
</organism>
<feature type="compositionally biased region" description="Low complexity" evidence="1">
    <location>
        <begin position="58"/>
        <end position="68"/>
    </location>
</feature>
<protein>
    <recommendedName>
        <fullName evidence="4">FAD dependent oxidoreductase domain-containing protein</fullName>
    </recommendedName>
</protein>
<dbReference type="PANTHER" id="PTHR13847">
    <property type="entry name" value="SARCOSINE DEHYDROGENASE-RELATED"/>
    <property type="match status" value="1"/>
</dbReference>
<evidence type="ECO:0000313" key="2">
    <source>
        <dbReference type="EMBL" id="PNH11072.1"/>
    </source>
</evidence>
<comment type="caution">
    <text evidence="2">The sequence shown here is derived from an EMBL/GenBank/DDBJ whole genome shotgun (WGS) entry which is preliminary data.</text>
</comment>
<dbReference type="GO" id="GO:0005737">
    <property type="term" value="C:cytoplasm"/>
    <property type="evidence" value="ECO:0007669"/>
    <property type="project" value="TreeGrafter"/>
</dbReference>
<dbReference type="AlphaFoldDB" id="A0A2J8AEZ0"/>
<feature type="region of interest" description="Disordered" evidence="1">
    <location>
        <begin position="53"/>
        <end position="81"/>
    </location>
</feature>
<gene>
    <name evidence="2" type="ORF">TSOC_002133</name>
</gene>
<evidence type="ECO:0000313" key="3">
    <source>
        <dbReference type="Proteomes" id="UP000236333"/>
    </source>
</evidence>
<sequence>MATMAAASPLLFPSIPTAQEYAMVGAAAPGSGGYRTASSYGIANGRTLAASVEGRRPASGVGRAAADGGSDDGDDGGGGGGDAGSVTVMLAGACGLWAPLADWRVASVREGVRALPPRTPAGSLPLLGRLAPGRPWWLVAGLGSRGLVYHGWLGRLAAEAVLADSEGGIPAELTAWRGVAAEAAVFEAP</sequence>
<reference evidence="2 3" key="1">
    <citation type="journal article" date="2017" name="Mol. Biol. Evol.">
        <title>The 4-celled Tetrabaena socialis nuclear genome reveals the essential components for genetic control of cell number at the origin of multicellularity in the volvocine lineage.</title>
        <authorList>
            <person name="Featherston J."/>
            <person name="Arakaki Y."/>
            <person name="Hanschen E.R."/>
            <person name="Ferris P.J."/>
            <person name="Michod R.E."/>
            <person name="Olson B.J.S.C."/>
            <person name="Nozaki H."/>
            <person name="Durand P.M."/>
        </authorList>
    </citation>
    <scope>NUCLEOTIDE SEQUENCE [LARGE SCALE GENOMIC DNA]</scope>
    <source>
        <strain evidence="2 3">NIES-571</strain>
    </source>
</reference>
<proteinExistence type="predicted"/>
<evidence type="ECO:0008006" key="4">
    <source>
        <dbReference type="Google" id="ProtNLM"/>
    </source>
</evidence>
<dbReference type="PANTHER" id="PTHR13847:SF261">
    <property type="entry name" value="FAD-DEPENDENT OXIDOREDUCTASE FAMILY PROTEIN"/>
    <property type="match status" value="1"/>
</dbReference>
<evidence type="ECO:0000256" key="1">
    <source>
        <dbReference type="SAM" id="MobiDB-lite"/>
    </source>
</evidence>